<evidence type="ECO:0000256" key="3">
    <source>
        <dbReference type="PROSITE-ProRule" id="PRU00302"/>
    </source>
</evidence>
<feature type="domain" description="Sushi" evidence="6">
    <location>
        <begin position="369"/>
        <end position="435"/>
    </location>
</feature>
<dbReference type="PROSITE" id="PS00134">
    <property type="entry name" value="TRYPSIN_HIS"/>
    <property type="match status" value="1"/>
</dbReference>
<dbReference type="CDD" id="cd00033">
    <property type="entry name" value="CCP"/>
    <property type="match status" value="1"/>
</dbReference>
<dbReference type="Pfam" id="PF00084">
    <property type="entry name" value="Sushi"/>
    <property type="match status" value="1"/>
</dbReference>
<keyword evidence="4" id="KW-0378">Hydrolase</keyword>
<dbReference type="SMART" id="SM00020">
    <property type="entry name" value="Tryp_SPc"/>
    <property type="match status" value="1"/>
</dbReference>
<dbReference type="Proteomes" id="UP000677054">
    <property type="component" value="Unassembled WGS sequence"/>
</dbReference>
<proteinExistence type="inferred from homology"/>
<dbReference type="GO" id="GO:0006508">
    <property type="term" value="P:proteolysis"/>
    <property type="evidence" value="ECO:0007669"/>
    <property type="project" value="UniProtKB-KW"/>
</dbReference>
<dbReference type="CDD" id="cd00190">
    <property type="entry name" value="Tryp_SPc"/>
    <property type="match status" value="1"/>
</dbReference>
<dbReference type="SUPFAM" id="SSF50494">
    <property type="entry name" value="Trypsin-like serine proteases"/>
    <property type="match status" value="1"/>
</dbReference>
<dbReference type="Gene3D" id="2.10.70.10">
    <property type="entry name" value="Complement Module, domain 1"/>
    <property type="match status" value="1"/>
</dbReference>
<evidence type="ECO:0000313" key="8">
    <source>
        <dbReference type="Proteomes" id="UP000677054"/>
    </source>
</evidence>
<evidence type="ECO:0000256" key="4">
    <source>
        <dbReference type="RuleBase" id="RU363034"/>
    </source>
</evidence>
<gene>
    <name evidence="7" type="ORF">DSTB1V02_LOCUS8780</name>
</gene>
<dbReference type="GO" id="GO:0004252">
    <property type="term" value="F:serine-type endopeptidase activity"/>
    <property type="evidence" value="ECO:0007669"/>
    <property type="project" value="InterPro"/>
</dbReference>
<dbReference type="InterPro" id="IPR033116">
    <property type="entry name" value="TRYPSIN_SER"/>
</dbReference>
<keyword evidence="8" id="KW-1185">Reference proteome</keyword>
<feature type="domain" description="Peptidase S1" evidence="5">
    <location>
        <begin position="455"/>
        <end position="719"/>
    </location>
</feature>
<dbReference type="AlphaFoldDB" id="A0A7R9A606"/>
<reference evidence="7" key="1">
    <citation type="submission" date="2020-11" db="EMBL/GenBank/DDBJ databases">
        <authorList>
            <person name="Tran Van P."/>
        </authorList>
    </citation>
    <scope>NUCLEOTIDE SEQUENCE</scope>
</reference>
<dbReference type="PRINTS" id="PR00722">
    <property type="entry name" value="CHYMOTRYPSIN"/>
</dbReference>
<dbReference type="InterPro" id="IPR043504">
    <property type="entry name" value="Peptidase_S1_PA_chymotrypsin"/>
</dbReference>
<dbReference type="InterPro" id="IPR051487">
    <property type="entry name" value="Ser/Thr_Proteases_Immune/Dev"/>
</dbReference>
<dbReference type="SUPFAM" id="SSF57535">
    <property type="entry name" value="Complement control module/SCR domain"/>
    <property type="match status" value="1"/>
</dbReference>
<keyword evidence="3" id="KW-0768">Sushi</keyword>
<dbReference type="Gene3D" id="2.40.10.10">
    <property type="entry name" value="Trypsin-like serine proteases"/>
    <property type="match status" value="2"/>
</dbReference>
<dbReference type="PROSITE" id="PS00135">
    <property type="entry name" value="TRYPSIN_SER"/>
    <property type="match status" value="1"/>
</dbReference>
<dbReference type="InterPro" id="IPR018114">
    <property type="entry name" value="TRYPSIN_HIS"/>
</dbReference>
<evidence type="ECO:0000256" key="2">
    <source>
        <dbReference type="ARBA" id="ARBA00024195"/>
    </source>
</evidence>
<evidence type="ECO:0000259" key="5">
    <source>
        <dbReference type="PROSITE" id="PS50240"/>
    </source>
</evidence>
<evidence type="ECO:0000259" key="6">
    <source>
        <dbReference type="PROSITE" id="PS50923"/>
    </source>
</evidence>
<dbReference type="FunFam" id="2.40.10.10:FF:000068">
    <property type="entry name" value="transmembrane protease serine 2"/>
    <property type="match status" value="1"/>
</dbReference>
<accession>A0A7R9A606</accession>
<sequence length="719" mass="79809">MRGSCMEPKEAFCMQQAKEKFKMDQNTNLEELPEGAFESVSFERINIRNSALKTIHPSALLSSAETLSMLEIFSSHIESFPFDVLPRLTSLKVLILPLNRFASVPPLQSGSLEELFLMRNTILRLEEDGWATPKLRKLILDGNPFSEFPSDVVNGLERLEEFSCAECNLGPNLPSGFIKSRSESLKVVNLAWNKIVKLEPGAITGVGPNTNVDLRHNNIAVLPKESFQSILQVLSRGNGILNVNSFSSEEGKSAGNAIPCDCEAEWLANNRLFKSIGGKCQNGSEFQKFRWDELECLQPCPYSCVHVSFYPLCKPETVILSKREGCRTEELCCQPNSPSVSASTTTTPRPTGPRGCEEPHEFLNGFVRKSCSGVVTSARGEVDSGISTDCIRDGKYVPGSTVEYKCDDHYVIRGSRVRICTESGKWTGHVPFCDPACSPPPNLECGKRRLVTGLSAGGKPSSLGEWPWQAAIYDVDKKLIVCGGALIRKQWVLTAAHCIAYGSSSRPRPQNDFRVYLGKHYRNDSLDDDFVQHTQVSTIVSSKDFNIHNFDSDIALLKLAEPVRLTDRVQLICIPKNLQITENNLKDGNIGTVAAWGLSSLDVLSEELTQIQIPVVANNICRRDLIYLPDKPDTFRTLTVNQFCAGQNTNISETEFQTVCPGDSGSPMVFYSKTLDLWHIEGIVSHHLGKKECSKRAGGEYGIFTRVYRYVEWIETVIG</sequence>
<dbReference type="OrthoDB" id="6420457at2759"/>
<protein>
    <submittedName>
        <fullName evidence="7">Uncharacterized protein</fullName>
    </submittedName>
</protein>
<evidence type="ECO:0000313" key="7">
    <source>
        <dbReference type="EMBL" id="CAD7248978.1"/>
    </source>
</evidence>
<dbReference type="InterPro" id="IPR000436">
    <property type="entry name" value="Sushi_SCR_CCP_dom"/>
</dbReference>
<dbReference type="SMART" id="SM00032">
    <property type="entry name" value="CCP"/>
    <property type="match status" value="1"/>
</dbReference>
<dbReference type="Gene3D" id="3.80.10.10">
    <property type="entry name" value="Ribonuclease Inhibitor"/>
    <property type="match status" value="2"/>
</dbReference>
<name>A0A7R9A606_9CRUS</name>
<dbReference type="InterPro" id="IPR001314">
    <property type="entry name" value="Peptidase_S1A"/>
</dbReference>
<comment type="similarity">
    <text evidence="2">Belongs to the peptidase S1 family. CLIP subfamily.</text>
</comment>
<keyword evidence="1 3" id="KW-1015">Disulfide bond</keyword>
<dbReference type="InterPro" id="IPR001254">
    <property type="entry name" value="Trypsin_dom"/>
</dbReference>
<dbReference type="InterPro" id="IPR035976">
    <property type="entry name" value="Sushi/SCR/CCP_sf"/>
</dbReference>
<dbReference type="EMBL" id="CAJPEV010002088">
    <property type="protein sequence ID" value="CAG0895600.1"/>
    <property type="molecule type" value="Genomic_DNA"/>
</dbReference>
<feature type="disulfide bond" evidence="3">
    <location>
        <begin position="406"/>
        <end position="433"/>
    </location>
</feature>
<dbReference type="PROSITE" id="PS50240">
    <property type="entry name" value="TRYPSIN_DOM"/>
    <property type="match status" value="1"/>
</dbReference>
<keyword evidence="4" id="KW-0720">Serine protease</keyword>
<dbReference type="SUPFAM" id="SSF52058">
    <property type="entry name" value="L domain-like"/>
    <property type="match status" value="1"/>
</dbReference>
<dbReference type="InterPro" id="IPR009003">
    <property type="entry name" value="Peptidase_S1_PA"/>
</dbReference>
<organism evidence="7">
    <name type="scientific">Darwinula stevensoni</name>
    <dbReference type="NCBI Taxonomy" id="69355"/>
    <lineage>
        <taxon>Eukaryota</taxon>
        <taxon>Metazoa</taxon>
        <taxon>Ecdysozoa</taxon>
        <taxon>Arthropoda</taxon>
        <taxon>Crustacea</taxon>
        <taxon>Oligostraca</taxon>
        <taxon>Ostracoda</taxon>
        <taxon>Podocopa</taxon>
        <taxon>Podocopida</taxon>
        <taxon>Darwinulocopina</taxon>
        <taxon>Darwinuloidea</taxon>
        <taxon>Darwinulidae</taxon>
        <taxon>Darwinula</taxon>
    </lineage>
</organism>
<dbReference type="PROSITE" id="PS50923">
    <property type="entry name" value="SUSHI"/>
    <property type="match status" value="1"/>
</dbReference>
<dbReference type="InterPro" id="IPR032675">
    <property type="entry name" value="LRR_dom_sf"/>
</dbReference>
<dbReference type="PANTHER" id="PTHR24256">
    <property type="entry name" value="TRYPTASE-RELATED"/>
    <property type="match status" value="1"/>
</dbReference>
<keyword evidence="4" id="KW-0645">Protease</keyword>
<comment type="caution">
    <text evidence="3">Lacks conserved residue(s) required for the propagation of feature annotation.</text>
</comment>
<dbReference type="Pfam" id="PF00089">
    <property type="entry name" value="Trypsin"/>
    <property type="match status" value="1"/>
</dbReference>
<dbReference type="EMBL" id="LR901605">
    <property type="protein sequence ID" value="CAD7248978.1"/>
    <property type="molecule type" value="Genomic_DNA"/>
</dbReference>
<evidence type="ECO:0000256" key="1">
    <source>
        <dbReference type="ARBA" id="ARBA00023157"/>
    </source>
</evidence>